<evidence type="ECO:0000313" key="2">
    <source>
        <dbReference type="Proteomes" id="UP000037712"/>
    </source>
</evidence>
<accession>A0A0M9WLD9</accession>
<evidence type="ECO:0000313" key="1">
    <source>
        <dbReference type="EMBL" id="KOS53340.1"/>
    </source>
</evidence>
<reference evidence="1 2" key="1">
    <citation type="journal article" date="2015" name="Genome Announc.">
        <title>Draft Genome Sequence of Rhodococcus rhodochrous Strain KG-21, a Soil Isolate from Oil Fields of Krishna-Godavari Basin, India.</title>
        <authorList>
            <person name="Dawar C."/>
            <person name="Aggarwal R.K."/>
        </authorList>
    </citation>
    <scope>NUCLEOTIDE SEQUENCE [LARGE SCALE GENOMIC DNA]</scope>
    <source>
        <strain evidence="1 2">KG-21</strain>
    </source>
</reference>
<gene>
    <name evidence="1" type="ORF">Z051_26035</name>
</gene>
<dbReference type="PATRIC" id="fig|1441923.3.peg.5669"/>
<name>A0A0M9WLD9_RHORH</name>
<dbReference type="AlphaFoldDB" id="A0A0M9WLD9"/>
<reference evidence="2" key="2">
    <citation type="submission" date="2015-01" db="EMBL/GenBank/DDBJ databases">
        <title>Draft genome sequence of potential hydrocarbon metabolising strain of Rhodococcus rhodochrous.</title>
        <authorList>
            <person name="Aggarwal R.K."/>
            <person name="Dawar C."/>
        </authorList>
    </citation>
    <scope>NUCLEOTIDE SEQUENCE [LARGE SCALE GENOMIC DNA]</scope>
    <source>
        <strain evidence="2">KG-21</strain>
    </source>
</reference>
<proteinExistence type="predicted"/>
<dbReference type="Proteomes" id="UP000037712">
    <property type="component" value="Unassembled WGS sequence"/>
</dbReference>
<dbReference type="EMBL" id="AZYO01000128">
    <property type="protein sequence ID" value="KOS53340.1"/>
    <property type="molecule type" value="Genomic_DNA"/>
</dbReference>
<organism evidence="1 2">
    <name type="scientific">Rhodococcus rhodochrous KG-21</name>
    <dbReference type="NCBI Taxonomy" id="1441923"/>
    <lineage>
        <taxon>Bacteria</taxon>
        <taxon>Bacillati</taxon>
        <taxon>Actinomycetota</taxon>
        <taxon>Actinomycetes</taxon>
        <taxon>Mycobacteriales</taxon>
        <taxon>Nocardiaceae</taxon>
        <taxon>Rhodococcus</taxon>
    </lineage>
</organism>
<sequence length="82" mass="8095">MSGFPTKIVEPARVDGSDPGSLAVALCAAACDDFLTALDEALVGLGVDGSGGCACDLEPGIAARIAAVARMKAAFESSRPLG</sequence>
<protein>
    <submittedName>
        <fullName evidence="1">Uncharacterized protein</fullName>
    </submittedName>
</protein>
<dbReference type="RefSeq" id="WP_003939513.1">
    <property type="nucleotide sequence ID" value="NZ_AZYO01000128.1"/>
</dbReference>
<comment type="caution">
    <text evidence="1">The sequence shown here is derived from an EMBL/GenBank/DDBJ whole genome shotgun (WGS) entry which is preliminary data.</text>
</comment>